<organism evidence="1 2">
    <name type="scientific">Paraburkholderia phytofirmans OLGA172</name>
    <dbReference type="NCBI Taxonomy" id="1417228"/>
    <lineage>
        <taxon>Bacteria</taxon>
        <taxon>Pseudomonadati</taxon>
        <taxon>Pseudomonadota</taxon>
        <taxon>Betaproteobacteria</taxon>
        <taxon>Burkholderiales</taxon>
        <taxon>Burkholderiaceae</taxon>
        <taxon>Paraburkholderia</taxon>
    </lineage>
</organism>
<sequence length="301" mass="33196">MSAPAKALREFWIEVRDRTRVDVGQPDLPPEVATAAGELAATLWRLSTDAANRGLDVFRQDAERDIELAREEACRADSARAAALLAIDEAAAITATDRQRIAGLEERLVEQQTANAMLREQLTTARSESSAAATALADARRDFAGELEKLRHALTQNEQRLAAAERRALLEIESERAAATRARKDFQAANERLLEIDAAHRAERDSLRDSLASLKTELAATVRDSASVQEQLATKEALLTNQISATESLRQRLETLSKRLETGRSATPRSALRPQVVPVRRARRHVDLSKLPFPKRNASGQ</sequence>
<dbReference type="EMBL" id="CP014578">
    <property type="protein sequence ID" value="ANB72621.1"/>
    <property type="molecule type" value="Genomic_DNA"/>
</dbReference>
<evidence type="ECO:0000313" key="1">
    <source>
        <dbReference type="EMBL" id="ANB72621.1"/>
    </source>
</evidence>
<dbReference type="AlphaFoldDB" id="A0A160FJV8"/>
<dbReference type="KEGG" id="buz:AYM40_09760"/>
<proteinExistence type="predicted"/>
<gene>
    <name evidence="1" type="ORF">AYM40_09760</name>
</gene>
<evidence type="ECO:0000313" key="2">
    <source>
        <dbReference type="Proteomes" id="UP000076852"/>
    </source>
</evidence>
<accession>A0A160FJV8</accession>
<name>A0A160FJV8_9BURK</name>
<reference evidence="1 2" key="1">
    <citation type="journal article" date="2016" name="Gene">
        <title>PacBio SMRT assembly of a complex multi-replicon genome reveals chlorocatechol degradative operon in a region of genome plasticity.</title>
        <authorList>
            <person name="Ricker N."/>
            <person name="Shen S.Y."/>
            <person name="Goordial J."/>
            <person name="Jin S."/>
            <person name="Fulthorpe R.R."/>
        </authorList>
    </citation>
    <scope>NUCLEOTIDE SEQUENCE [LARGE SCALE GENOMIC DNA]</scope>
    <source>
        <strain evidence="1 2">OLGA172</strain>
    </source>
</reference>
<dbReference type="STRING" id="1804984.AYM40_09760"/>
<dbReference type="Proteomes" id="UP000076852">
    <property type="component" value="Chromosome 1"/>
</dbReference>
<keyword evidence="2" id="KW-1185">Reference proteome</keyword>
<protein>
    <submittedName>
        <fullName evidence="1">Uncharacterized protein</fullName>
    </submittedName>
</protein>